<organism evidence="1 2">
    <name type="scientific">Legionella cardiaca</name>
    <dbReference type="NCBI Taxonomy" id="1071983"/>
    <lineage>
        <taxon>Bacteria</taxon>
        <taxon>Pseudomonadati</taxon>
        <taxon>Pseudomonadota</taxon>
        <taxon>Gammaproteobacteria</taxon>
        <taxon>Legionellales</taxon>
        <taxon>Legionellaceae</taxon>
        <taxon>Legionella</taxon>
    </lineage>
</organism>
<evidence type="ECO:0000313" key="2">
    <source>
        <dbReference type="Proteomes" id="UP001222087"/>
    </source>
</evidence>
<sequence length="374" mass="42997">MLMTDCSGDLSIFLRVELFKIALLQRDSRMLNEIWQDANFKALLCGNTVNVEERQCFLPLNIITEVFEIALETPFQDILNTMWSQNAALQDAMLADFEHAQYFLLRAIVFAIKTDNTHIVNDCISHISNATFLEAIQVQIAWKVNFSNAFKNRMKQALYCMIEEKINTLRAARKEEPNNNKLEISEVLENLLTPNVSENLPTQFEEDSNLSSEQPGERLSLTPAFSVFWEFDYYQKLANDAFAEFFPDRDTLIKKSIEDSEDLDFLITLRDSLSEREIQFRNPLDDKISSLIEKNFLSEKKEGTNQHEISEFTSPCDESLDSTKKDWKSENDASFASLKYYCKAGKDFISAATASKLDNNLPASIEQEKGWVPY</sequence>
<name>A0ABY8AR03_9GAMM</name>
<dbReference type="Proteomes" id="UP001222087">
    <property type="component" value="Chromosome"/>
</dbReference>
<accession>A0ABY8AR03</accession>
<protein>
    <submittedName>
        <fullName evidence="1">Uncharacterized protein</fullName>
    </submittedName>
</protein>
<gene>
    <name evidence="1" type="ORF">PXX05_08370</name>
</gene>
<dbReference type="EMBL" id="CP119078">
    <property type="protein sequence ID" value="WED41950.1"/>
    <property type="molecule type" value="Genomic_DNA"/>
</dbReference>
<keyword evidence="2" id="KW-1185">Reference proteome</keyword>
<reference evidence="1 2" key="1">
    <citation type="submission" date="2023-02" db="EMBL/GenBank/DDBJ databases">
        <title>Genome Sequence of L. cardiaca H63T.</title>
        <authorList>
            <person name="Lopez A.E."/>
            <person name="Cianciotto N.P."/>
        </authorList>
    </citation>
    <scope>NUCLEOTIDE SEQUENCE [LARGE SCALE GENOMIC DNA]</scope>
    <source>
        <strain evidence="1 2">H63</strain>
    </source>
</reference>
<dbReference type="RefSeq" id="WP_275087774.1">
    <property type="nucleotide sequence ID" value="NZ_CP119078.1"/>
</dbReference>
<evidence type="ECO:0000313" key="1">
    <source>
        <dbReference type="EMBL" id="WED41950.1"/>
    </source>
</evidence>
<proteinExistence type="predicted"/>